<comment type="similarity">
    <text evidence="9">Belongs to the dicarboxylate/amino acid:cation symporter (DAACS) (TC 2.A.23) family.</text>
</comment>
<evidence type="ECO:0000256" key="4">
    <source>
        <dbReference type="ARBA" id="ARBA00022692"/>
    </source>
</evidence>
<dbReference type="PANTHER" id="PTHR42865:SF8">
    <property type="entry name" value="SERINE_THREONINE TRANSPORTER SSTT"/>
    <property type="match status" value="1"/>
</dbReference>
<dbReference type="InterPro" id="IPR001991">
    <property type="entry name" value="Na-dicarboxylate_symporter"/>
</dbReference>
<reference evidence="11 12" key="1">
    <citation type="submission" date="2019-03" db="EMBL/GenBank/DDBJ databases">
        <title>Genomic Encyclopedia of Type Strains, Phase IV (KMG-IV): sequencing the most valuable type-strain genomes for metagenomic binning, comparative biology and taxonomic classification.</title>
        <authorList>
            <person name="Goeker M."/>
        </authorList>
    </citation>
    <scope>NUCLEOTIDE SEQUENCE [LARGE SCALE GENOMIC DNA]</scope>
    <source>
        <strain evidence="11 12">DSM 29489</strain>
    </source>
</reference>
<evidence type="ECO:0000256" key="9">
    <source>
        <dbReference type="HAMAP-Rule" id="MF_01582"/>
    </source>
</evidence>
<dbReference type="HAMAP" id="MF_01582">
    <property type="entry name" value="Ser_Thr_transp_SstT"/>
    <property type="match status" value="1"/>
</dbReference>
<dbReference type="InterPro" id="IPR036458">
    <property type="entry name" value="Na:dicarbo_symporter_sf"/>
</dbReference>
<comment type="catalytic activity">
    <reaction evidence="9">
        <text>L-threonine(in) + Na(+)(in) = L-threonine(out) + Na(+)(out)</text>
        <dbReference type="Rhea" id="RHEA:69999"/>
        <dbReference type="ChEBI" id="CHEBI:29101"/>
        <dbReference type="ChEBI" id="CHEBI:57926"/>
    </reaction>
</comment>
<feature type="transmembrane region" description="Helical" evidence="9">
    <location>
        <begin position="146"/>
        <end position="166"/>
    </location>
</feature>
<dbReference type="InterPro" id="IPR023025">
    <property type="entry name" value="Ser_Thr_transp_SstT"/>
</dbReference>
<dbReference type="GO" id="GO:0015171">
    <property type="term" value="F:amino acid transmembrane transporter activity"/>
    <property type="evidence" value="ECO:0007669"/>
    <property type="project" value="UniProtKB-UniRule"/>
</dbReference>
<organism evidence="11 12">
    <name type="scientific">Muricomes intestini</name>
    <dbReference type="NCBI Taxonomy" id="1796634"/>
    <lineage>
        <taxon>Bacteria</taxon>
        <taxon>Bacillati</taxon>
        <taxon>Bacillota</taxon>
        <taxon>Clostridia</taxon>
        <taxon>Lachnospirales</taxon>
        <taxon>Lachnospiraceae</taxon>
        <taxon>Muricomes</taxon>
    </lineage>
</organism>
<keyword evidence="2 9" id="KW-0813">Transport</keyword>
<protein>
    <recommendedName>
        <fullName evidence="9">Serine/threonine transporter SstT</fullName>
    </recommendedName>
    <alternativeName>
        <fullName evidence="9">Na(+)/serine-threonine symporter</fullName>
    </alternativeName>
</protein>
<dbReference type="GO" id="GO:0015293">
    <property type="term" value="F:symporter activity"/>
    <property type="evidence" value="ECO:0007669"/>
    <property type="project" value="UniProtKB-UniRule"/>
</dbReference>
<keyword evidence="12" id="KW-1185">Reference proteome</keyword>
<keyword evidence="5 9" id="KW-0769">Symport</keyword>
<evidence type="ECO:0000256" key="2">
    <source>
        <dbReference type="ARBA" id="ARBA00022448"/>
    </source>
</evidence>
<comment type="subcellular location">
    <subcellularLocation>
        <location evidence="9">Cell membrane</location>
        <topology evidence="9">Multi-pass membrane protein</topology>
    </subcellularLocation>
    <subcellularLocation>
        <location evidence="1">Membrane</location>
        <topology evidence="1">Multi-pass membrane protein</topology>
    </subcellularLocation>
</comment>
<proteinExistence type="inferred from homology"/>
<evidence type="ECO:0000256" key="3">
    <source>
        <dbReference type="ARBA" id="ARBA00022475"/>
    </source>
</evidence>
<evidence type="ECO:0000256" key="6">
    <source>
        <dbReference type="ARBA" id="ARBA00022970"/>
    </source>
</evidence>
<dbReference type="NCBIfam" id="NF010151">
    <property type="entry name" value="PRK13628.1"/>
    <property type="match status" value="1"/>
</dbReference>
<dbReference type="FunFam" id="1.10.3860.10:FF:000003">
    <property type="entry name" value="Serine/threonine transporter sstT"/>
    <property type="match status" value="1"/>
</dbReference>
<dbReference type="Gene3D" id="1.10.3860.10">
    <property type="entry name" value="Sodium:dicarboxylate symporter"/>
    <property type="match status" value="1"/>
</dbReference>
<comment type="function">
    <text evidence="9">Involved in the import of serine and threonine into the cell, with the concomitant import of sodium (symport system).</text>
</comment>
<evidence type="ECO:0000256" key="1">
    <source>
        <dbReference type="ARBA" id="ARBA00004141"/>
    </source>
</evidence>
<dbReference type="GO" id="GO:0032329">
    <property type="term" value="P:serine transport"/>
    <property type="evidence" value="ECO:0007669"/>
    <property type="project" value="InterPro"/>
</dbReference>
<evidence type="ECO:0000256" key="5">
    <source>
        <dbReference type="ARBA" id="ARBA00022847"/>
    </source>
</evidence>
<dbReference type="AlphaFoldDB" id="A0A4R3K2Z6"/>
<feature type="transmembrane region" description="Helical" evidence="9">
    <location>
        <begin position="20"/>
        <end position="38"/>
    </location>
</feature>
<feature type="transmembrane region" description="Helical" evidence="9">
    <location>
        <begin position="50"/>
        <end position="71"/>
    </location>
</feature>
<keyword evidence="8 9" id="KW-0472">Membrane</keyword>
<evidence type="ECO:0000256" key="10">
    <source>
        <dbReference type="SAM" id="MobiDB-lite"/>
    </source>
</evidence>
<feature type="transmembrane region" description="Helical" evidence="9">
    <location>
        <begin position="219"/>
        <end position="240"/>
    </location>
</feature>
<evidence type="ECO:0000256" key="8">
    <source>
        <dbReference type="ARBA" id="ARBA00023136"/>
    </source>
</evidence>
<feature type="region of interest" description="Disordered" evidence="10">
    <location>
        <begin position="413"/>
        <end position="435"/>
    </location>
</feature>
<gene>
    <name evidence="9" type="primary">sstT</name>
    <name evidence="11" type="ORF">EDD59_12140</name>
</gene>
<dbReference type="SUPFAM" id="SSF118215">
    <property type="entry name" value="Proton glutamate symport protein"/>
    <property type="match status" value="1"/>
</dbReference>
<comment type="caution">
    <text evidence="11">The sequence shown here is derived from an EMBL/GenBank/DDBJ whole genome shotgun (WGS) entry which is preliminary data.</text>
</comment>
<dbReference type="Proteomes" id="UP000295726">
    <property type="component" value="Unassembled WGS sequence"/>
</dbReference>
<accession>A0A4R3K2Z6</accession>
<comment type="catalytic activity">
    <reaction evidence="9">
        <text>L-serine(in) + Na(+)(in) = L-serine(out) + Na(+)(out)</text>
        <dbReference type="Rhea" id="RHEA:29575"/>
        <dbReference type="ChEBI" id="CHEBI:29101"/>
        <dbReference type="ChEBI" id="CHEBI:33384"/>
    </reaction>
</comment>
<sequence>MKKNFNPVINVIKKWNSISLIKRIICGLIVGTILGLAVPQASAISILGNLFVGALRGVAPLLVFFLVMSALSQMRKGQKTNMTFIVMLYMLGNLLAALSAVLASYIFPITLTFSKNTNTADIAPPSGVTEVLTNLLMNVVDNPVNALVNANYIGILAWAVILGLALKKAGDGTKRALENISDAIATAVKWIVNCAPFGILGLIFTTISEQGLNVLLDYGMLILVLVGTMLFVALIMNPLVTFICTRKNPFPLVFTCLKDSGITAFFTRSSAANIPVNMELCKKLGLSEDTYAISIPLGATVNMAGAAVTISTMALAAANTLGIQVDFLTAIILCVLSALSAAGASGVAGGSLLLIPLACSLFGIPNDIAMQVVGVGFIVGVIQDSCETALNSSTDVLYTACAEFRDRRKHPELYTTNAPSGENQGQSEVYANSVK</sequence>
<dbReference type="PRINTS" id="PR00173">
    <property type="entry name" value="EDTRNSPORT"/>
</dbReference>
<dbReference type="Pfam" id="PF00375">
    <property type="entry name" value="SDF"/>
    <property type="match status" value="1"/>
</dbReference>
<dbReference type="EMBL" id="SLZZ01000021">
    <property type="protein sequence ID" value="TCS77044.1"/>
    <property type="molecule type" value="Genomic_DNA"/>
</dbReference>
<dbReference type="GO" id="GO:0015826">
    <property type="term" value="P:threonine transport"/>
    <property type="evidence" value="ECO:0007669"/>
    <property type="project" value="InterPro"/>
</dbReference>
<feature type="transmembrane region" description="Helical" evidence="9">
    <location>
        <begin position="327"/>
        <end position="355"/>
    </location>
</feature>
<feature type="transmembrane region" description="Helical" evidence="9">
    <location>
        <begin position="83"/>
        <end position="107"/>
    </location>
</feature>
<dbReference type="OrthoDB" id="9768885at2"/>
<feature type="transmembrane region" description="Helical" evidence="9">
    <location>
        <begin position="291"/>
        <end position="315"/>
    </location>
</feature>
<keyword evidence="3 9" id="KW-1003">Cell membrane</keyword>
<keyword evidence="7 9" id="KW-1133">Transmembrane helix</keyword>
<feature type="transmembrane region" description="Helical" evidence="9">
    <location>
        <begin position="187"/>
        <end position="207"/>
    </location>
</feature>
<dbReference type="GO" id="GO:0005886">
    <property type="term" value="C:plasma membrane"/>
    <property type="evidence" value="ECO:0007669"/>
    <property type="project" value="UniProtKB-SubCell"/>
</dbReference>
<name>A0A4R3K2Z6_9FIRM</name>
<dbReference type="PANTHER" id="PTHR42865">
    <property type="entry name" value="PROTON/GLUTAMATE-ASPARTATE SYMPORTER"/>
    <property type="match status" value="1"/>
</dbReference>
<evidence type="ECO:0000313" key="12">
    <source>
        <dbReference type="Proteomes" id="UP000295726"/>
    </source>
</evidence>
<keyword evidence="4 9" id="KW-0812">Transmembrane</keyword>
<dbReference type="RefSeq" id="WP_132382678.1">
    <property type="nucleotide sequence ID" value="NZ_DAIPCY010000004.1"/>
</dbReference>
<keyword evidence="6 9" id="KW-0029">Amino-acid transport</keyword>
<feature type="compositionally biased region" description="Polar residues" evidence="10">
    <location>
        <begin position="414"/>
        <end position="435"/>
    </location>
</feature>
<evidence type="ECO:0000313" key="11">
    <source>
        <dbReference type="EMBL" id="TCS77044.1"/>
    </source>
</evidence>
<evidence type="ECO:0000256" key="7">
    <source>
        <dbReference type="ARBA" id="ARBA00022989"/>
    </source>
</evidence>